<gene>
    <name evidence="1" type="ORF">PVK06_021073</name>
</gene>
<accession>A0ABR0PPH3</accession>
<evidence type="ECO:0000313" key="2">
    <source>
        <dbReference type="Proteomes" id="UP001358586"/>
    </source>
</evidence>
<keyword evidence="2" id="KW-1185">Reference proteome</keyword>
<name>A0ABR0PPH3_GOSAR</name>
<sequence>MLVRLEADTFQHVLDKVLTCVQSWSKLVLSYGGYLEQLDDFGGWRDKESWTTNVGLGTFMSVEGYDKVEL</sequence>
<dbReference type="EMBL" id="JARKNE010000006">
    <property type="protein sequence ID" value="KAK5826161.1"/>
    <property type="molecule type" value="Genomic_DNA"/>
</dbReference>
<protein>
    <submittedName>
        <fullName evidence="1">Uncharacterized protein</fullName>
    </submittedName>
</protein>
<dbReference type="Proteomes" id="UP001358586">
    <property type="component" value="Chromosome 6"/>
</dbReference>
<reference evidence="1 2" key="1">
    <citation type="submission" date="2023-03" db="EMBL/GenBank/DDBJ databases">
        <title>WGS of Gossypium arboreum.</title>
        <authorList>
            <person name="Yu D."/>
        </authorList>
    </citation>
    <scope>NUCLEOTIDE SEQUENCE [LARGE SCALE GENOMIC DNA]</scope>
    <source>
        <tissue evidence="1">Leaf</tissue>
    </source>
</reference>
<proteinExistence type="predicted"/>
<organism evidence="1 2">
    <name type="scientific">Gossypium arboreum</name>
    <name type="common">Tree cotton</name>
    <name type="synonym">Gossypium nanking</name>
    <dbReference type="NCBI Taxonomy" id="29729"/>
    <lineage>
        <taxon>Eukaryota</taxon>
        <taxon>Viridiplantae</taxon>
        <taxon>Streptophyta</taxon>
        <taxon>Embryophyta</taxon>
        <taxon>Tracheophyta</taxon>
        <taxon>Spermatophyta</taxon>
        <taxon>Magnoliopsida</taxon>
        <taxon>eudicotyledons</taxon>
        <taxon>Gunneridae</taxon>
        <taxon>Pentapetalae</taxon>
        <taxon>rosids</taxon>
        <taxon>malvids</taxon>
        <taxon>Malvales</taxon>
        <taxon>Malvaceae</taxon>
        <taxon>Malvoideae</taxon>
        <taxon>Gossypium</taxon>
    </lineage>
</organism>
<comment type="caution">
    <text evidence="1">The sequence shown here is derived from an EMBL/GenBank/DDBJ whole genome shotgun (WGS) entry which is preliminary data.</text>
</comment>
<evidence type="ECO:0000313" key="1">
    <source>
        <dbReference type="EMBL" id="KAK5826161.1"/>
    </source>
</evidence>